<organism evidence="10 11">
    <name type="scientific">Miscanthus lutarioriparius</name>
    <dbReference type="NCBI Taxonomy" id="422564"/>
    <lineage>
        <taxon>Eukaryota</taxon>
        <taxon>Viridiplantae</taxon>
        <taxon>Streptophyta</taxon>
        <taxon>Embryophyta</taxon>
        <taxon>Tracheophyta</taxon>
        <taxon>Spermatophyta</taxon>
        <taxon>Magnoliopsida</taxon>
        <taxon>Liliopsida</taxon>
        <taxon>Poales</taxon>
        <taxon>Poaceae</taxon>
        <taxon>PACMAD clade</taxon>
        <taxon>Panicoideae</taxon>
        <taxon>Andropogonodae</taxon>
        <taxon>Andropogoneae</taxon>
        <taxon>Saccharinae</taxon>
        <taxon>Miscanthus</taxon>
    </lineage>
</organism>
<evidence type="ECO:0000256" key="6">
    <source>
        <dbReference type="RuleBase" id="RU003945"/>
    </source>
</evidence>
<evidence type="ECO:0000256" key="3">
    <source>
        <dbReference type="ARBA" id="ARBA00022692"/>
    </source>
</evidence>
<comment type="caution">
    <text evidence="10">The sequence shown here is derived from an EMBL/GenBank/DDBJ whole genome shotgun (WGS) entry which is preliminary data.</text>
</comment>
<dbReference type="OrthoDB" id="2148490at2759"/>
<gene>
    <name evidence="10" type="ORF">NCGR_LOCUS59101</name>
</gene>
<dbReference type="GO" id="GO:0032977">
    <property type="term" value="F:membrane insertase activity"/>
    <property type="evidence" value="ECO:0007669"/>
    <property type="project" value="InterPro"/>
</dbReference>
<dbReference type="Proteomes" id="UP000604825">
    <property type="component" value="Unassembled WGS sequence"/>
</dbReference>
<dbReference type="NCBIfam" id="TIGR03592">
    <property type="entry name" value="yidC_oxa1_cterm"/>
    <property type="match status" value="1"/>
</dbReference>
<proteinExistence type="inferred from homology"/>
<dbReference type="AlphaFoldDB" id="A0A811S1T2"/>
<dbReference type="InterPro" id="IPR001708">
    <property type="entry name" value="YidC/ALB3/OXA1/COX18"/>
</dbReference>
<feature type="region of interest" description="Disordered" evidence="7">
    <location>
        <begin position="375"/>
        <end position="419"/>
    </location>
</feature>
<keyword evidence="11" id="KW-1185">Reference proteome</keyword>
<sequence>MAAPSHLHLHLPGCPQTLALPLPSPRGFSARPGLRSRSHRPRLRLRLRPVAALGPADAGDLLGRVEAFLYTVADAAVSAEPVVAAADGGTKEAAGDWLSGITNSMETVLKVLKDGLSALHVPYSYGFAIILLTVLVKAATFPLTKKQVESALAMRSLQPQVKAIQERYAGDQERIQLETARLYKLSGVNPLAGCLPTLVTIPVWIGLYRALSNVANEVDILKRLFCHCQFFFVEQFTFSLPDVFFGYLLWLVLQQLLLDKMAREYPGFFSFTDGHPPLGWSDTLAYLVLPVLLVMSQYISTQVMQPPQSNDPSQQGAQAVTKFLPLLIGYFALSVPSGLGLYWLTNNILSTAQQVWLQKLGGAKDPVKEYIDKLSREESTTVQKNESTVQSEPLPKLSKPQPSQEPKPSGPGVVKDLGN</sequence>
<feature type="domain" description="Membrane insertase YidC/Oxa/ALB C-terminal" evidence="9">
    <location>
        <begin position="125"/>
        <end position="359"/>
    </location>
</feature>
<protein>
    <recommendedName>
        <fullName evidence="9">Membrane insertase YidC/Oxa/ALB C-terminal domain-containing protein</fullName>
    </recommendedName>
</protein>
<evidence type="ECO:0000259" key="9">
    <source>
        <dbReference type="Pfam" id="PF02096"/>
    </source>
</evidence>
<comment type="similarity">
    <text evidence="2">Belongs to the OXA1/ALB3/YidC (TC 2.A.9.2) family.</text>
</comment>
<comment type="subcellular location">
    <subcellularLocation>
        <location evidence="1 6">Membrane</location>
        <topology evidence="1 6">Multi-pass membrane protein</topology>
    </subcellularLocation>
</comment>
<name>A0A811S1T2_9POAL</name>
<evidence type="ECO:0000313" key="11">
    <source>
        <dbReference type="Proteomes" id="UP000604825"/>
    </source>
</evidence>
<reference evidence="10" key="1">
    <citation type="submission" date="2020-10" db="EMBL/GenBank/DDBJ databases">
        <authorList>
            <person name="Han B."/>
            <person name="Lu T."/>
            <person name="Zhao Q."/>
            <person name="Huang X."/>
            <person name="Zhao Y."/>
        </authorList>
    </citation>
    <scope>NUCLEOTIDE SEQUENCE</scope>
</reference>
<dbReference type="PANTHER" id="PTHR12428:SF14">
    <property type="entry name" value="ALBINO3-LIKE PROTEIN 1, CHLOROPLASTIC"/>
    <property type="match status" value="1"/>
</dbReference>
<dbReference type="InterPro" id="IPR028055">
    <property type="entry name" value="YidC/Oxa/ALB_C"/>
</dbReference>
<dbReference type="GO" id="GO:0051205">
    <property type="term" value="P:protein insertion into membrane"/>
    <property type="evidence" value="ECO:0007669"/>
    <property type="project" value="TreeGrafter"/>
</dbReference>
<evidence type="ECO:0000256" key="5">
    <source>
        <dbReference type="ARBA" id="ARBA00023136"/>
    </source>
</evidence>
<feature type="compositionally biased region" description="Polar residues" evidence="7">
    <location>
        <begin position="380"/>
        <end position="391"/>
    </location>
</feature>
<dbReference type="GO" id="GO:0009535">
    <property type="term" value="C:chloroplast thylakoid membrane"/>
    <property type="evidence" value="ECO:0007669"/>
    <property type="project" value="TreeGrafter"/>
</dbReference>
<comment type="similarity">
    <text evidence="6">Belongs to the OXA1/ALB3/YidC family.</text>
</comment>
<dbReference type="EMBL" id="CAJGYO010000017">
    <property type="protein sequence ID" value="CAD6335003.1"/>
    <property type="molecule type" value="Genomic_DNA"/>
</dbReference>
<dbReference type="GO" id="GO:0072598">
    <property type="term" value="P:protein localization to chloroplast"/>
    <property type="evidence" value="ECO:0007669"/>
    <property type="project" value="TreeGrafter"/>
</dbReference>
<dbReference type="CDD" id="cd20070">
    <property type="entry name" value="5TM_YidC_Alb3"/>
    <property type="match status" value="1"/>
</dbReference>
<keyword evidence="4 8" id="KW-1133">Transmembrane helix</keyword>
<evidence type="ECO:0000256" key="2">
    <source>
        <dbReference type="ARBA" id="ARBA00010583"/>
    </source>
</evidence>
<keyword evidence="5 8" id="KW-0472">Membrane</keyword>
<evidence type="ECO:0000256" key="7">
    <source>
        <dbReference type="SAM" id="MobiDB-lite"/>
    </source>
</evidence>
<evidence type="ECO:0000313" key="10">
    <source>
        <dbReference type="EMBL" id="CAD6335003.1"/>
    </source>
</evidence>
<keyword evidence="3 6" id="KW-0812">Transmembrane</keyword>
<dbReference type="PANTHER" id="PTHR12428">
    <property type="entry name" value="OXA1"/>
    <property type="match status" value="1"/>
</dbReference>
<feature type="transmembrane region" description="Helical" evidence="8">
    <location>
        <begin position="191"/>
        <end position="211"/>
    </location>
</feature>
<evidence type="ECO:0000256" key="8">
    <source>
        <dbReference type="SAM" id="Phobius"/>
    </source>
</evidence>
<evidence type="ECO:0000256" key="1">
    <source>
        <dbReference type="ARBA" id="ARBA00004141"/>
    </source>
</evidence>
<dbReference type="GO" id="GO:0010027">
    <property type="term" value="P:thylakoid membrane organization"/>
    <property type="evidence" value="ECO:0007669"/>
    <property type="project" value="TreeGrafter"/>
</dbReference>
<feature type="transmembrane region" description="Helical" evidence="8">
    <location>
        <begin position="323"/>
        <end position="344"/>
    </location>
</feature>
<evidence type="ECO:0000256" key="4">
    <source>
        <dbReference type="ARBA" id="ARBA00022989"/>
    </source>
</evidence>
<feature type="transmembrane region" description="Helical" evidence="8">
    <location>
        <begin position="231"/>
        <end position="253"/>
    </location>
</feature>
<dbReference type="Pfam" id="PF02096">
    <property type="entry name" value="60KD_IMP"/>
    <property type="match status" value="1"/>
</dbReference>
<accession>A0A811S1T2</accession>
<dbReference type="InterPro" id="IPR047196">
    <property type="entry name" value="YidC_ALB_C"/>
</dbReference>
<feature type="transmembrane region" description="Helical" evidence="8">
    <location>
        <begin position="123"/>
        <end position="144"/>
    </location>
</feature>